<dbReference type="KEGG" id="nsl:BOX37_13925"/>
<feature type="region of interest" description="Disordered" evidence="1">
    <location>
        <begin position="43"/>
        <end position="64"/>
    </location>
</feature>
<reference evidence="2" key="1">
    <citation type="submission" date="2016-11" db="EMBL/GenBank/DDBJ databases">
        <authorList>
            <person name="Jaros S."/>
            <person name="Januszkiewicz K."/>
            <person name="Wedrychowicz H."/>
        </authorList>
    </citation>
    <scope>NUCLEOTIDE SEQUENCE [LARGE SCALE GENOMIC DNA]</scope>
    <source>
        <strain evidence="2">Y48</strain>
    </source>
</reference>
<dbReference type="EMBL" id="CP018082">
    <property type="protein sequence ID" value="APE34865.1"/>
    <property type="molecule type" value="Genomic_DNA"/>
</dbReference>
<organism evidence="2 3">
    <name type="scientific">Nocardia mangyaensis</name>
    <dbReference type="NCBI Taxonomy" id="2213200"/>
    <lineage>
        <taxon>Bacteria</taxon>
        <taxon>Bacillati</taxon>
        <taxon>Actinomycetota</taxon>
        <taxon>Actinomycetes</taxon>
        <taxon>Mycobacteriales</taxon>
        <taxon>Nocardiaceae</taxon>
        <taxon>Nocardia</taxon>
    </lineage>
</organism>
<dbReference type="AlphaFoldDB" id="A0A1J0VS72"/>
<dbReference type="Proteomes" id="UP000183810">
    <property type="component" value="Chromosome"/>
</dbReference>
<protein>
    <submittedName>
        <fullName evidence="2">Uncharacterized protein</fullName>
    </submittedName>
</protein>
<proteinExistence type="predicted"/>
<evidence type="ECO:0000313" key="2">
    <source>
        <dbReference type="EMBL" id="APE34865.1"/>
    </source>
</evidence>
<accession>A0A1J0VS72</accession>
<sequence length="64" mass="6829">MITPGYFSLGDDERLPSVIADLDGQVREAFVIEQAIQPRAHFAARGMHGRGRTDSSGSLPDAGS</sequence>
<name>A0A1J0VS72_9NOCA</name>
<keyword evidence="3" id="KW-1185">Reference proteome</keyword>
<evidence type="ECO:0000256" key="1">
    <source>
        <dbReference type="SAM" id="MobiDB-lite"/>
    </source>
</evidence>
<evidence type="ECO:0000313" key="3">
    <source>
        <dbReference type="Proteomes" id="UP000183810"/>
    </source>
</evidence>
<gene>
    <name evidence="2" type="ORF">BOX37_13925</name>
</gene>